<feature type="non-terminal residue" evidence="2">
    <location>
        <position position="145"/>
    </location>
</feature>
<evidence type="ECO:0000256" key="1">
    <source>
        <dbReference type="SAM" id="MobiDB-lite"/>
    </source>
</evidence>
<feature type="compositionally biased region" description="Basic residues" evidence="1">
    <location>
        <begin position="117"/>
        <end position="129"/>
    </location>
</feature>
<reference evidence="2" key="1">
    <citation type="submission" date="2020-02" db="EMBL/GenBank/DDBJ databases">
        <authorList>
            <person name="Meier V. D."/>
        </authorList>
    </citation>
    <scope>NUCLEOTIDE SEQUENCE</scope>
    <source>
        <strain evidence="2">AVDCRST_MAG30</strain>
    </source>
</reference>
<dbReference type="EMBL" id="CADCVS010000330">
    <property type="protein sequence ID" value="CAA9511902.1"/>
    <property type="molecule type" value="Genomic_DNA"/>
</dbReference>
<proteinExistence type="predicted"/>
<feature type="compositionally biased region" description="Low complexity" evidence="1">
    <location>
        <begin position="130"/>
        <end position="145"/>
    </location>
</feature>
<organism evidence="2">
    <name type="scientific">uncultured Solirubrobacteraceae bacterium</name>
    <dbReference type="NCBI Taxonomy" id="1162706"/>
    <lineage>
        <taxon>Bacteria</taxon>
        <taxon>Bacillati</taxon>
        <taxon>Actinomycetota</taxon>
        <taxon>Thermoleophilia</taxon>
        <taxon>Solirubrobacterales</taxon>
        <taxon>Solirubrobacteraceae</taxon>
        <taxon>environmental samples</taxon>
    </lineage>
</organism>
<protein>
    <submittedName>
        <fullName evidence="2">Uncharacterized protein</fullName>
    </submittedName>
</protein>
<feature type="non-terminal residue" evidence="2">
    <location>
        <position position="1"/>
    </location>
</feature>
<sequence length="145" mass="15824">AAPRRPLARAPDRRGGRGHPRRGDPPPAPALAPPLQRGRRGRRADLRRALPRLLHGGAGGRDRRAGAPFAAPDDPRDHRRDRGGRRRLQPLRRDDPAQAAPPAPGARGDSEPAALRPRIRRDRARRPHLRAAPAPRRAAAARSGM</sequence>
<gene>
    <name evidence="2" type="ORF">AVDCRST_MAG30-2541</name>
</gene>
<accession>A0A6J4T1W6</accession>
<dbReference type="AlphaFoldDB" id="A0A6J4T1W6"/>
<feature type="region of interest" description="Disordered" evidence="1">
    <location>
        <begin position="1"/>
        <end position="145"/>
    </location>
</feature>
<feature type="compositionally biased region" description="Basic residues" evidence="1">
    <location>
        <begin position="81"/>
        <end position="90"/>
    </location>
</feature>
<evidence type="ECO:0000313" key="2">
    <source>
        <dbReference type="EMBL" id="CAA9511902.1"/>
    </source>
</evidence>
<name>A0A6J4T1W6_9ACTN</name>